<protein>
    <submittedName>
        <fullName evidence="1">Uncharacterized protein</fullName>
    </submittedName>
</protein>
<evidence type="ECO:0000313" key="1">
    <source>
        <dbReference type="EMBL" id="AHG00739.1"/>
    </source>
</evidence>
<organism evidence="1 2">
    <name type="scientific">Halostagnicola larsenii XH-48</name>
    <dbReference type="NCBI Taxonomy" id="797299"/>
    <lineage>
        <taxon>Archaea</taxon>
        <taxon>Methanobacteriati</taxon>
        <taxon>Methanobacteriota</taxon>
        <taxon>Stenosarchaea group</taxon>
        <taxon>Halobacteria</taxon>
        <taxon>Halobacteriales</taxon>
        <taxon>Natrialbaceae</taxon>
        <taxon>Halostagnicola</taxon>
    </lineage>
</organism>
<reference evidence="1 2" key="1">
    <citation type="submission" date="2014-01" db="EMBL/GenBank/DDBJ databases">
        <authorList>
            <consortium name="DOE Joint Genome Institute"/>
            <person name="Anderson I."/>
            <person name="Huntemann M."/>
            <person name="Han J."/>
            <person name="Chen A."/>
            <person name="Kyrpides N."/>
            <person name="Mavromatis K."/>
            <person name="Markowitz V."/>
            <person name="Palaniappan K."/>
            <person name="Ivanova N."/>
            <person name="Schaumberg A."/>
            <person name="Pati A."/>
            <person name="Liolios K."/>
            <person name="Nordberg H.P."/>
            <person name="Cantor M.N."/>
            <person name="Hua S.X."/>
            <person name="Woyke T."/>
        </authorList>
    </citation>
    <scope>NUCLEOTIDE SEQUENCE [LARGE SCALE GENOMIC DNA]</scope>
    <source>
        <strain evidence="1 2">XH-48</strain>
    </source>
</reference>
<dbReference type="AlphaFoldDB" id="W0JQ54"/>
<evidence type="ECO:0000313" key="2">
    <source>
        <dbReference type="Proteomes" id="UP000019024"/>
    </source>
</evidence>
<gene>
    <name evidence="1" type="ORF">HALLA_05860</name>
</gene>
<accession>W0JQ54</accession>
<keyword evidence="2" id="KW-1185">Reference proteome</keyword>
<dbReference type="EMBL" id="CP007055">
    <property type="protein sequence ID" value="AHG00739.1"/>
    <property type="molecule type" value="Genomic_DNA"/>
</dbReference>
<proteinExistence type="predicted"/>
<name>W0JQ54_9EURY</name>
<dbReference type="Proteomes" id="UP000019024">
    <property type="component" value="Chromosome"/>
</dbReference>
<dbReference type="KEGG" id="hlr:HALLA_05860"/>
<sequence>MESCWTSTTIRGLLLRRQKDSESIFKTSRIVAIEISLEDFISKNHGLRCMAEITIGDLTTLYFMVNGAIDDGEHISLEDAKDSMASGEIVDVVERHNNAMNMIELWDQAKRDAVNEMFAYKHVYDEDRLVVGDNGLSLIAANLINAVQDQQVQDPETGNETEASDLVVVEDW</sequence>
<dbReference type="HOGENOM" id="CLU_1551772_0_0_2"/>